<protein>
    <submittedName>
        <fullName evidence="2">Uncharacterized protein</fullName>
    </submittedName>
</protein>
<reference evidence="2" key="3">
    <citation type="journal article" date="2017" name="Nature">
        <title>Genome sequence of the progenitor of the wheat D genome Aegilops tauschii.</title>
        <authorList>
            <person name="Luo M.C."/>
            <person name="Gu Y.Q."/>
            <person name="Puiu D."/>
            <person name="Wang H."/>
            <person name="Twardziok S.O."/>
            <person name="Deal K.R."/>
            <person name="Huo N."/>
            <person name="Zhu T."/>
            <person name="Wang L."/>
            <person name="Wang Y."/>
            <person name="McGuire P.E."/>
            <person name="Liu S."/>
            <person name="Long H."/>
            <person name="Ramasamy R.K."/>
            <person name="Rodriguez J.C."/>
            <person name="Van S.L."/>
            <person name="Yuan L."/>
            <person name="Wang Z."/>
            <person name="Xia Z."/>
            <person name="Xiao L."/>
            <person name="Anderson O.D."/>
            <person name="Ouyang S."/>
            <person name="Liang Y."/>
            <person name="Zimin A.V."/>
            <person name="Pertea G."/>
            <person name="Qi P."/>
            <person name="Bennetzen J.L."/>
            <person name="Dai X."/>
            <person name="Dawson M.W."/>
            <person name="Muller H.G."/>
            <person name="Kugler K."/>
            <person name="Rivarola-Duarte L."/>
            <person name="Spannagl M."/>
            <person name="Mayer K.F.X."/>
            <person name="Lu F.H."/>
            <person name="Bevan M.W."/>
            <person name="Leroy P."/>
            <person name="Li P."/>
            <person name="You F.M."/>
            <person name="Sun Q."/>
            <person name="Liu Z."/>
            <person name="Lyons E."/>
            <person name="Wicker T."/>
            <person name="Salzberg S.L."/>
            <person name="Devos K.M."/>
            <person name="Dvorak J."/>
        </authorList>
    </citation>
    <scope>NUCLEOTIDE SEQUENCE [LARGE SCALE GENOMIC DNA]</scope>
    <source>
        <strain evidence="2">cv. AL8/78</strain>
    </source>
</reference>
<proteinExistence type="predicted"/>
<keyword evidence="1" id="KW-0812">Transmembrane</keyword>
<reference evidence="3" key="1">
    <citation type="journal article" date="2014" name="Science">
        <title>Ancient hybridizations among the ancestral genomes of bread wheat.</title>
        <authorList>
            <consortium name="International Wheat Genome Sequencing Consortium,"/>
            <person name="Marcussen T."/>
            <person name="Sandve S.R."/>
            <person name="Heier L."/>
            <person name="Spannagl M."/>
            <person name="Pfeifer M."/>
            <person name="Jakobsen K.S."/>
            <person name="Wulff B.B."/>
            <person name="Steuernagel B."/>
            <person name="Mayer K.F."/>
            <person name="Olsen O.A."/>
        </authorList>
    </citation>
    <scope>NUCLEOTIDE SEQUENCE [LARGE SCALE GENOMIC DNA]</scope>
    <source>
        <strain evidence="3">cv. AL8/78</strain>
    </source>
</reference>
<dbReference type="Gramene" id="AET2Gv20485900.27">
    <property type="protein sequence ID" value="AET2Gv20485900.27"/>
    <property type="gene ID" value="AET2Gv20485900"/>
</dbReference>
<reference evidence="2" key="4">
    <citation type="submission" date="2019-03" db="UniProtKB">
        <authorList>
            <consortium name="EnsemblPlants"/>
        </authorList>
    </citation>
    <scope>IDENTIFICATION</scope>
</reference>
<accession>A0A453BFK3</accession>
<keyword evidence="1" id="KW-0472">Membrane</keyword>
<dbReference type="EnsemblPlants" id="AET2Gv20485900.27">
    <property type="protein sequence ID" value="AET2Gv20485900.27"/>
    <property type="gene ID" value="AET2Gv20485900"/>
</dbReference>
<keyword evidence="3" id="KW-1185">Reference proteome</keyword>
<evidence type="ECO:0000313" key="2">
    <source>
        <dbReference type="EnsemblPlants" id="AET2Gv20485900.27"/>
    </source>
</evidence>
<keyword evidence="1" id="KW-1133">Transmembrane helix</keyword>
<dbReference type="AlphaFoldDB" id="A0A453BFK3"/>
<evidence type="ECO:0000256" key="1">
    <source>
        <dbReference type="SAM" id="Phobius"/>
    </source>
</evidence>
<sequence length="74" mass="8665">MMLEGRKEKLHLNVTCSLLCKRNICVHSGLNSVQFLIFVQFNFHILVHFNSYFLFSSVSCFSSVQFLILVQFNF</sequence>
<reference evidence="3" key="2">
    <citation type="journal article" date="2017" name="Nat. Plants">
        <title>The Aegilops tauschii genome reveals multiple impacts of transposons.</title>
        <authorList>
            <person name="Zhao G."/>
            <person name="Zou C."/>
            <person name="Li K."/>
            <person name="Wang K."/>
            <person name="Li T."/>
            <person name="Gao L."/>
            <person name="Zhang X."/>
            <person name="Wang H."/>
            <person name="Yang Z."/>
            <person name="Liu X."/>
            <person name="Jiang W."/>
            <person name="Mao L."/>
            <person name="Kong X."/>
            <person name="Jiao Y."/>
            <person name="Jia J."/>
        </authorList>
    </citation>
    <scope>NUCLEOTIDE SEQUENCE [LARGE SCALE GENOMIC DNA]</scope>
    <source>
        <strain evidence="3">cv. AL8/78</strain>
    </source>
</reference>
<dbReference type="Proteomes" id="UP000015105">
    <property type="component" value="Chromosome 2D"/>
</dbReference>
<organism evidence="2 3">
    <name type="scientific">Aegilops tauschii subsp. strangulata</name>
    <name type="common">Goatgrass</name>
    <dbReference type="NCBI Taxonomy" id="200361"/>
    <lineage>
        <taxon>Eukaryota</taxon>
        <taxon>Viridiplantae</taxon>
        <taxon>Streptophyta</taxon>
        <taxon>Embryophyta</taxon>
        <taxon>Tracheophyta</taxon>
        <taxon>Spermatophyta</taxon>
        <taxon>Magnoliopsida</taxon>
        <taxon>Liliopsida</taxon>
        <taxon>Poales</taxon>
        <taxon>Poaceae</taxon>
        <taxon>BOP clade</taxon>
        <taxon>Pooideae</taxon>
        <taxon>Triticodae</taxon>
        <taxon>Triticeae</taxon>
        <taxon>Triticinae</taxon>
        <taxon>Aegilops</taxon>
    </lineage>
</organism>
<name>A0A453BFK3_AEGTS</name>
<feature type="transmembrane region" description="Helical" evidence="1">
    <location>
        <begin position="52"/>
        <end position="72"/>
    </location>
</feature>
<reference evidence="2" key="5">
    <citation type="journal article" date="2021" name="G3 (Bethesda)">
        <title>Aegilops tauschii genome assembly Aet v5.0 features greater sequence contiguity and improved annotation.</title>
        <authorList>
            <person name="Wang L."/>
            <person name="Zhu T."/>
            <person name="Rodriguez J.C."/>
            <person name="Deal K.R."/>
            <person name="Dubcovsky J."/>
            <person name="McGuire P.E."/>
            <person name="Lux T."/>
            <person name="Spannagl M."/>
            <person name="Mayer K.F.X."/>
            <person name="Baldrich P."/>
            <person name="Meyers B.C."/>
            <person name="Huo N."/>
            <person name="Gu Y.Q."/>
            <person name="Zhou H."/>
            <person name="Devos K.M."/>
            <person name="Bennetzen J.L."/>
            <person name="Unver T."/>
            <person name="Budak H."/>
            <person name="Gulick P.J."/>
            <person name="Galiba G."/>
            <person name="Kalapos B."/>
            <person name="Nelson D.R."/>
            <person name="Li P."/>
            <person name="You F.M."/>
            <person name="Luo M.C."/>
            <person name="Dvorak J."/>
        </authorList>
    </citation>
    <scope>NUCLEOTIDE SEQUENCE [LARGE SCALE GENOMIC DNA]</scope>
    <source>
        <strain evidence="2">cv. AL8/78</strain>
    </source>
</reference>
<evidence type="ECO:0000313" key="3">
    <source>
        <dbReference type="Proteomes" id="UP000015105"/>
    </source>
</evidence>